<comment type="caution">
    <text evidence="1">The sequence shown here is derived from an EMBL/GenBank/DDBJ whole genome shotgun (WGS) entry which is preliminary data.</text>
</comment>
<name>A0A9P6XEP3_RHIOR</name>
<evidence type="ECO:0000313" key="2">
    <source>
        <dbReference type="Proteomes" id="UP000716291"/>
    </source>
</evidence>
<dbReference type="EMBL" id="JAANQT010000332">
    <property type="protein sequence ID" value="KAG1311956.1"/>
    <property type="molecule type" value="Genomic_DNA"/>
</dbReference>
<sequence>MDLKYLSLIEQDYINKITGKIHSEHTAVLQALVWGVEPGVTDIFTAVDSGFSSLNGRIRKASIKEYYHICGFNPVTQRRMQHQQHNQEDVRFINKLSTTKHQI</sequence>
<accession>A0A9P6XEP3</accession>
<organism evidence="1 2">
    <name type="scientific">Rhizopus oryzae</name>
    <name type="common">Mucormycosis agent</name>
    <name type="synonym">Rhizopus arrhizus var. delemar</name>
    <dbReference type="NCBI Taxonomy" id="64495"/>
    <lineage>
        <taxon>Eukaryota</taxon>
        <taxon>Fungi</taxon>
        <taxon>Fungi incertae sedis</taxon>
        <taxon>Mucoromycota</taxon>
        <taxon>Mucoromycotina</taxon>
        <taxon>Mucoromycetes</taxon>
        <taxon>Mucorales</taxon>
        <taxon>Mucorineae</taxon>
        <taxon>Rhizopodaceae</taxon>
        <taxon>Rhizopus</taxon>
    </lineage>
</organism>
<reference evidence="1" key="1">
    <citation type="journal article" date="2020" name="Microb. Genom.">
        <title>Genetic diversity of clinical and environmental Mucorales isolates obtained from an investigation of mucormycosis cases among solid organ transplant recipients.</title>
        <authorList>
            <person name="Nguyen M.H."/>
            <person name="Kaul D."/>
            <person name="Muto C."/>
            <person name="Cheng S.J."/>
            <person name="Richter R.A."/>
            <person name="Bruno V.M."/>
            <person name="Liu G."/>
            <person name="Beyhan S."/>
            <person name="Sundermann A.J."/>
            <person name="Mounaud S."/>
            <person name="Pasculle A.W."/>
            <person name="Nierman W.C."/>
            <person name="Driscoll E."/>
            <person name="Cumbie R."/>
            <person name="Clancy C.J."/>
            <person name="Dupont C.L."/>
        </authorList>
    </citation>
    <scope>NUCLEOTIDE SEQUENCE</scope>
    <source>
        <strain evidence="1">GL11</strain>
    </source>
</reference>
<dbReference type="Proteomes" id="UP000716291">
    <property type="component" value="Unassembled WGS sequence"/>
</dbReference>
<evidence type="ECO:0000313" key="1">
    <source>
        <dbReference type="EMBL" id="KAG1311956.1"/>
    </source>
</evidence>
<proteinExistence type="predicted"/>
<keyword evidence="2" id="KW-1185">Reference proteome</keyword>
<dbReference type="OrthoDB" id="2205523at2759"/>
<gene>
    <name evidence="1" type="ORF">G6F64_003416</name>
</gene>
<protein>
    <submittedName>
        <fullName evidence="1">Uncharacterized protein</fullName>
    </submittedName>
</protein>
<dbReference type="AlphaFoldDB" id="A0A9P6XEP3"/>